<sequence>MSTCVDHVPRVLVLGSSGFIGSRVVASLAGSGGAHVVALSRKPVARLRNNNATIATADISVPGSLIPFLADTDVVVHAASYVGSEPRLAYEINELGTGNVVEQCRQAGVARLIHVSTCSVYGSGPHRGILESEAGYHPASVASASRAIAEQLILGYGGEVVRPNLVFGAGDRWFVPGVLKLMKVAGGWPGDGSALLSLIGVEALGRLLSGLALAPGQPGQAFHAAYPEPVRVSFLLQNVARIFGAEYPKFLRDDERAGSALRAAGFSGHQIDVVTKDHWYSSEGLWRISGREPESFNSALGEFSSAYQVPGSPIGHKPVERFV</sequence>
<dbReference type="RefSeq" id="WP_234749748.1">
    <property type="nucleotide sequence ID" value="NZ_BAAAWN010000001.1"/>
</dbReference>
<evidence type="ECO:0000313" key="4">
    <source>
        <dbReference type="Proteomes" id="UP001589702"/>
    </source>
</evidence>
<evidence type="ECO:0000256" key="1">
    <source>
        <dbReference type="ARBA" id="ARBA00007637"/>
    </source>
</evidence>
<gene>
    <name evidence="3" type="ORF">ACFFP1_21840</name>
</gene>
<dbReference type="InterPro" id="IPR001509">
    <property type="entry name" value="Epimerase_deHydtase"/>
</dbReference>
<evidence type="ECO:0000259" key="2">
    <source>
        <dbReference type="Pfam" id="PF01370"/>
    </source>
</evidence>
<name>A0ABV5Y539_ARTRM</name>
<dbReference type="SUPFAM" id="SSF51735">
    <property type="entry name" value="NAD(P)-binding Rossmann-fold domains"/>
    <property type="match status" value="1"/>
</dbReference>
<dbReference type="Proteomes" id="UP001589702">
    <property type="component" value="Unassembled WGS sequence"/>
</dbReference>
<organism evidence="3 4">
    <name type="scientific">Arthrobacter ramosus</name>
    <dbReference type="NCBI Taxonomy" id="1672"/>
    <lineage>
        <taxon>Bacteria</taxon>
        <taxon>Bacillati</taxon>
        <taxon>Actinomycetota</taxon>
        <taxon>Actinomycetes</taxon>
        <taxon>Micrococcales</taxon>
        <taxon>Micrococcaceae</taxon>
        <taxon>Arthrobacter</taxon>
    </lineage>
</organism>
<evidence type="ECO:0000313" key="3">
    <source>
        <dbReference type="EMBL" id="MFB9822117.1"/>
    </source>
</evidence>
<dbReference type="Gene3D" id="3.40.50.720">
    <property type="entry name" value="NAD(P)-binding Rossmann-like Domain"/>
    <property type="match status" value="1"/>
</dbReference>
<dbReference type="PANTHER" id="PTHR43000">
    <property type="entry name" value="DTDP-D-GLUCOSE 4,6-DEHYDRATASE-RELATED"/>
    <property type="match status" value="1"/>
</dbReference>
<protein>
    <submittedName>
        <fullName evidence="3">NAD-dependent epimerase/dehydratase family protein</fullName>
    </submittedName>
</protein>
<accession>A0ABV5Y539</accession>
<comment type="similarity">
    <text evidence="1">Belongs to the NAD(P)-dependent epimerase/dehydratase family.</text>
</comment>
<dbReference type="Pfam" id="PF01370">
    <property type="entry name" value="Epimerase"/>
    <property type="match status" value="1"/>
</dbReference>
<proteinExistence type="inferred from homology"/>
<keyword evidence="4" id="KW-1185">Reference proteome</keyword>
<feature type="domain" description="NAD-dependent epimerase/dehydratase" evidence="2">
    <location>
        <begin position="11"/>
        <end position="170"/>
    </location>
</feature>
<dbReference type="InterPro" id="IPR036291">
    <property type="entry name" value="NAD(P)-bd_dom_sf"/>
</dbReference>
<comment type="caution">
    <text evidence="3">The sequence shown here is derived from an EMBL/GenBank/DDBJ whole genome shotgun (WGS) entry which is preliminary data.</text>
</comment>
<dbReference type="EMBL" id="JBHMBC010000040">
    <property type="protein sequence ID" value="MFB9822117.1"/>
    <property type="molecule type" value="Genomic_DNA"/>
</dbReference>
<reference evidence="3 4" key="1">
    <citation type="submission" date="2024-09" db="EMBL/GenBank/DDBJ databases">
        <authorList>
            <person name="Sun Q."/>
            <person name="Mori K."/>
        </authorList>
    </citation>
    <scope>NUCLEOTIDE SEQUENCE [LARGE SCALE GENOMIC DNA]</scope>
    <source>
        <strain evidence="3 4">JCM 1334</strain>
    </source>
</reference>